<keyword evidence="4 11" id="KW-0028">Amino-acid biosynthesis</keyword>
<dbReference type="RefSeq" id="WP_069857816.1">
    <property type="nucleotide sequence ID" value="NZ_BDFE01000015.1"/>
</dbReference>
<dbReference type="CDD" id="cd00464">
    <property type="entry name" value="SK"/>
    <property type="match status" value="1"/>
</dbReference>
<keyword evidence="11" id="KW-0479">Metal-binding</keyword>
<evidence type="ECO:0000256" key="2">
    <source>
        <dbReference type="ARBA" id="ARBA00006997"/>
    </source>
</evidence>
<dbReference type="NCBIfam" id="NF002988">
    <property type="entry name" value="PRK03731.1"/>
    <property type="match status" value="1"/>
</dbReference>
<keyword evidence="11" id="KW-0963">Cytoplasm</keyword>
<keyword evidence="8 11" id="KW-0067">ATP-binding</keyword>
<evidence type="ECO:0000256" key="7">
    <source>
        <dbReference type="ARBA" id="ARBA00022777"/>
    </source>
</evidence>
<dbReference type="GO" id="GO:0004765">
    <property type="term" value="F:shikimate kinase activity"/>
    <property type="evidence" value="ECO:0007669"/>
    <property type="project" value="UniProtKB-UniRule"/>
</dbReference>
<keyword evidence="5 11" id="KW-0808">Transferase</keyword>
<dbReference type="GO" id="GO:0000287">
    <property type="term" value="F:magnesium ion binding"/>
    <property type="evidence" value="ECO:0007669"/>
    <property type="project" value="UniProtKB-UniRule"/>
</dbReference>
<feature type="binding site" evidence="11">
    <location>
        <position position="46"/>
    </location>
    <ligand>
        <name>Mg(2+)</name>
        <dbReference type="ChEBI" id="CHEBI:18420"/>
    </ligand>
</feature>
<comment type="caution">
    <text evidence="11">Lacks conserved residue(s) required for the propagation of feature annotation.</text>
</comment>
<keyword evidence="9 11" id="KW-0057">Aromatic amino acid biosynthesis</keyword>
<feature type="binding site" evidence="11">
    <location>
        <begin position="42"/>
        <end position="47"/>
    </location>
    <ligand>
        <name>ATP</name>
        <dbReference type="ChEBI" id="CHEBI:30616"/>
    </ligand>
</feature>
<evidence type="ECO:0000256" key="1">
    <source>
        <dbReference type="ARBA" id="ARBA00004842"/>
    </source>
</evidence>
<dbReference type="UniPathway" id="UPA00053">
    <property type="reaction ID" value="UER00088"/>
</dbReference>
<dbReference type="GO" id="GO:0009423">
    <property type="term" value="P:chorismate biosynthetic process"/>
    <property type="evidence" value="ECO:0007669"/>
    <property type="project" value="UniProtKB-UniRule"/>
</dbReference>
<keyword evidence="6 11" id="KW-0547">Nucleotide-binding</keyword>
<feature type="binding site" evidence="11">
    <location>
        <position position="64"/>
    </location>
    <ligand>
        <name>substrate</name>
    </ligand>
</feature>
<dbReference type="Gene3D" id="3.40.50.300">
    <property type="entry name" value="P-loop containing nucleotide triphosphate hydrolases"/>
    <property type="match status" value="1"/>
</dbReference>
<comment type="subcellular location">
    <subcellularLocation>
        <location evidence="11">Cytoplasm</location>
    </subcellularLocation>
</comment>
<evidence type="ECO:0000256" key="8">
    <source>
        <dbReference type="ARBA" id="ARBA00022840"/>
    </source>
</evidence>
<dbReference type="GO" id="GO:0005524">
    <property type="term" value="F:ATP binding"/>
    <property type="evidence" value="ECO:0007669"/>
    <property type="project" value="UniProtKB-UniRule"/>
</dbReference>
<dbReference type="Proteomes" id="UP000095200">
    <property type="component" value="Unassembled WGS sequence"/>
</dbReference>
<evidence type="ECO:0000313" key="12">
    <source>
        <dbReference type="EMBL" id="GAU08324.1"/>
    </source>
</evidence>
<name>A0A194AHS5_9BACT</name>
<keyword evidence="7 11" id="KW-0418">Kinase</keyword>
<dbReference type="GO" id="GO:0008652">
    <property type="term" value="P:amino acid biosynthetic process"/>
    <property type="evidence" value="ECO:0007669"/>
    <property type="project" value="UniProtKB-KW"/>
</dbReference>
<dbReference type="GO" id="GO:0005829">
    <property type="term" value="C:cytosol"/>
    <property type="evidence" value="ECO:0007669"/>
    <property type="project" value="TreeGrafter"/>
</dbReference>
<dbReference type="SUPFAM" id="SSF52540">
    <property type="entry name" value="P-loop containing nucleoside triphosphate hydrolases"/>
    <property type="match status" value="1"/>
</dbReference>
<comment type="pathway">
    <text evidence="1 11">Metabolic intermediate biosynthesis; chorismate biosynthesis; chorismate from D-erythrose 4-phosphate and phosphoenolpyruvate: step 5/7.</text>
</comment>
<dbReference type="InterPro" id="IPR031322">
    <property type="entry name" value="Shikimate/glucono_kinase"/>
</dbReference>
<comment type="cofactor">
    <cofactor evidence="11">
        <name>Mg(2+)</name>
        <dbReference type="ChEBI" id="CHEBI:18420"/>
    </cofactor>
    <text evidence="11">Binds 1 Mg(2+) ion per subunit.</text>
</comment>
<dbReference type="PRINTS" id="PR01100">
    <property type="entry name" value="SHIKIMTKNASE"/>
</dbReference>
<dbReference type="STRING" id="1592317.DPF_1030"/>
<organism evidence="12 13">
    <name type="scientific">Desulfoplanes formicivorans</name>
    <dbReference type="NCBI Taxonomy" id="1592317"/>
    <lineage>
        <taxon>Bacteria</taxon>
        <taxon>Pseudomonadati</taxon>
        <taxon>Thermodesulfobacteriota</taxon>
        <taxon>Desulfovibrionia</taxon>
        <taxon>Desulfovibrionales</taxon>
        <taxon>Desulfoplanaceae</taxon>
        <taxon>Desulfoplanes</taxon>
    </lineage>
</organism>
<evidence type="ECO:0000256" key="9">
    <source>
        <dbReference type="ARBA" id="ARBA00023141"/>
    </source>
</evidence>
<comment type="function">
    <text evidence="11">Catalyzes the specific phosphorylation of the 3-hydroxyl group of shikimic acid using ATP as a cosubstrate.</text>
</comment>
<dbReference type="PANTHER" id="PTHR21087:SF16">
    <property type="entry name" value="SHIKIMATE KINASE 1, CHLOROPLASTIC"/>
    <property type="match status" value="1"/>
</dbReference>
<dbReference type="EC" id="2.7.1.71" evidence="3 11"/>
<dbReference type="InterPro" id="IPR000623">
    <property type="entry name" value="Shikimate_kinase/TSH1"/>
</dbReference>
<evidence type="ECO:0000256" key="4">
    <source>
        <dbReference type="ARBA" id="ARBA00022605"/>
    </source>
</evidence>
<feature type="binding site" evidence="11">
    <location>
        <position position="152"/>
    </location>
    <ligand>
        <name>ATP</name>
        <dbReference type="ChEBI" id="CHEBI:30616"/>
    </ligand>
</feature>
<dbReference type="PROSITE" id="PS01128">
    <property type="entry name" value="SHIKIMATE_KINASE"/>
    <property type="match status" value="1"/>
</dbReference>
<comment type="similarity">
    <text evidence="2 11">Belongs to the shikimate kinase family.</text>
</comment>
<evidence type="ECO:0000256" key="11">
    <source>
        <dbReference type="HAMAP-Rule" id="MF_00109"/>
    </source>
</evidence>
<dbReference type="InterPro" id="IPR023000">
    <property type="entry name" value="Shikimate_kinase_CS"/>
</dbReference>
<comment type="catalytic activity">
    <reaction evidence="10 11">
        <text>shikimate + ATP = 3-phosphoshikimate + ADP + H(+)</text>
        <dbReference type="Rhea" id="RHEA:13121"/>
        <dbReference type="ChEBI" id="CHEBI:15378"/>
        <dbReference type="ChEBI" id="CHEBI:30616"/>
        <dbReference type="ChEBI" id="CHEBI:36208"/>
        <dbReference type="ChEBI" id="CHEBI:145989"/>
        <dbReference type="ChEBI" id="CHEBI:456216"/>
        <dbReference type="EC" id="2.7.1.71"/>
    </reaction>
</comment>
<comment type="caution">
    <text evidence="12">The sequence shown here is derived from an EMBL/GenBank/DDBJ whole genome shotgun (WGS) entry which is preliminary data.</text>
</comment>
<comment type="subunit">
    <text evidence="11">Monomer.</text>
</comment>
<feature type="binding site" evidence="11">
    <location>
        <position position="171"/>
    </location>
    <ligand>
        <name>substrate</name>
    </ligand>
</feature>
<gene>
    <name evidence="11" type="primary">aroK</name>
    <name evidence="12" type="ORF">DPF_1030</name>
</gene>
<evidence type="ECO:0000256" key="10">
    <source>
        <dbReference type="ARBA" id="ARBA00048567"/>
    </source>
</evidence>
<evidence type="ECO:0000256" key="3">
    <source>
        <dbReference type="ARBA" id="ARBA00012154"/>
    </source>
</evidence>
<keyword evidence="11" id="KW-0460">Magnesium</keyword>
<feature type="binding site" evidence="11">
    <location>
        <position position="88"/>
    </location>
    <ligand>
        <name>substrate</name>
    </ligand>
</feature>
<evidence type="ECO:0000256" key="5">
    <source>
        <dbReference type="ARBA" id="ARBA00022679"/>
    </source>
</evidence>
<dbReference type="AlphaFoldDB" id="A0A194AHS5"/>
<sequence length="214" mass="24097">MKPFICKKFDVENPDETMVFGKTRHVVFDLAASNVFLVGLRGSGKTTLARKVADKLDASFVDTDSLVARKAGATIREIIEEKGWETFRKLETDVLRDVCSNRGQIVATGGGIVLAPENRDLLQKNGTTFYLMGNPPLLASRMEQDNATAEQRPPFSDNPLQEELSELLWEREPLYMMVAAHTLQAEKSVEDLVRDVIAALWPEKPERYRLEENT</sequence>
<proteinExistence type="inferred from homology"/>
<keyword evidence="13" id="KW-1185">Reference proteome</keyword>
<dbReference type="Pfam" id="PF01202">
    <property type="entry name" value="SKI"/>
    <property type="match status" value="1"/>
</dbReference>
<dbReference type="HAMAP" id="MF_00109">
    <property type="entry name" value="Shikimate_kinase"/>
    <property type="match status" value="1"/>
</dbReference>
<evidence type="ECO:0000256" key="6">
    <source>
        <dbReference type="ARBA" id="ARBA00022741"/>
    </source>
</evidence>
<dbReference type="PANTHER" id="PTHR21087">
    <property type="entry name" value="SHIKIMATE KINASE"/>
    <property type="match status" value="1"/>
</dbReference>
<evidence type="ECO:0000313" key="13">
    <source>
        <dbReference type="Proteomes" id="UP000095200"/>
    </source>
</evidence>
<dbReference type="EMBL" id="BDFE01000015">
    <property type="protein sequence ID" value="GAU08324.1"/>
    <property type="molecule type" value="Genomic_DNA"/>
</dbReference>
<reference evidence="13" key="1">
    <citation type="submission" date="2016-06" db="EMBL/GenBank/DDBJ databases">
        <title>Draft genome sequence of Desulfoplanes formicivorans strain Pf12B.</title>
        <authorList>
            <person name="Watanabe M."/>
            <person name="Kojima H."/>
            <person name="Fukui M."/>
        </authorList>
    </citation>
    <scope>NUCLEOTIDE SEQUENCE [LARGE SCALE GENOMIC DNA]</scope>
    <source>
        <strain evidence="13">Pf12B</strain>
    </source>
</reference>
<dbReference type="GO" id="GO:0009073">
    <property type="term" value="P:aromatic amino acid family biosynthetic process"/>
    <property type="evidence" value="ECO:0007669"/>
    <property type="project" value="UniProtKB-KW"/>
</dbReference>
<feature type="binding site" evidence="11">
    <location>
        <position position="110"/>
    </location>
    <ligand>
        <name>substrate</name>
    </ligand>
</feature>
<accession>A0A194AHS5</accession>
<protein>
    <recommendedName>
        <fullName evidence="3 11">Shikimate kinase</fullName>
        <shortName evidence="11">SK</shortName>
        <ecNumber evidence="3 11">2.7.1.71</ecNumber>
    </recommendedName>
</protein>
<dbReference type="OrthoDB" id="9800332at2"/>
<dbReference type="InterPro" id="IPR027417">
    <property type="entry name" value="P-loop_NTPase"/>
</dbReference>